<dbReference type="STRING" id="694427.Palpr_0568"/>
<dbReference type="InterPro" id="IPR007492">
    <property type="entry name" value="LytTR_DNA-bd_dom"/>
</dbReference>
<keyword evidence="4" id="KW-1185">Reference proteome</keyword>
<feature type="transmembrane region" description="Helical" evidence="1">
    <location>
        <begin position="53"/>
        <end position="75"/>
    </location>
</feature>
<keyword evidence="1" id="KW-1133">Transmembrane helix</keyword>
<proteinExistence type="predicted"/>
<keyword evidence="3" id="KW-0238">DNA-binding</keyword>
<sequence>MPQSISTYLKLYIPRLFTHKYGKVYFAGICAYTFLSLNFHQPVGAYISDSTRVHWMLSCFGAVFILIFILFYALLPRIFRQYFNNSAWNLTKELSVLLLFYAACCIANWGCFSYSYQSASGTPANLINILIFSFSFNLLPVVVIILLQAIVYLLEKHEFTLHHPGAEAMSVFRCDGGKEIPLYNILFFYQSGNYQFIYYVSEAGIMEEKERRSMKILLEMMSVYPEFKSCHVSYLVNTHKIEYCVTESGEKRLKLIGYDKKLNVSYKHRHDFDQYLLNNRK</sequence>
<dbReference type="Proteomes" id="UP000008718">
    <property type="component" value="Chromosome"/>
</dbReference>
<name>E4T1Y3_PALPW</name>
<reference evidence="3 4" key="2">
    <citation type="journal article" date="2011" name="Stand. Genomic Sci.">
        <title>Complete genome sequence of Paludibacter propionicigenes type strain (WB4).</title>
        <authorList>
            <person name="Gronow S."/>
            <person name="Munk C."/>
            <person name="Lapidus A."/>
            <person name="Nolan M."/>
            <person name="Lucas S."/>
            <person name="Hammon N."/>
            <person name="Deshpande S."/>
            <person name="Cheng J.F."/>
            <person name="Tapia R."/>
            <person name="Han C."/>
            <person name="Goodwin L."/>
            <person name="Pitluck S."/>
            <person name="Liolios K."/>
            <person name="Ivanova N."/>
            <person name="Mavromatis K."/>
            <person name="Mikhailova N."/>
            <person name="Pati A."/>
            <person name="Chen A."/>
            <person name="Palaniappan K."/>
            <person name="Land M."/>
            <person name="Hauser L."/>
            <person name="Chang Y.J."/>
            <person name="Jeffries C.D."/>
            <person name="Brambilla E."/>
            <person name="Rohde M."/>
            <person name="Goker M."/>
            <person name="Detter J.C."/>
            <person name="Woyke T."/>
            <person name="Bristow J."/>
            <person name="Eisen J.A."/>
            <person name="Markowitz V."/>
            <person name="Hugenholtz P."/>
            <person name="Kyrpides N.C."/>
            <person name="Klenk H.P."/>
        </authorList>
    </citation>
    <scope>NUCLEOTIDE SEQUENCE [LARGE SCALE GENOMIC DNA]</scope>
    <source>
        <strain evidence="4">DSM 17365 / JCM 13257 / WB4</strain>
    </source>
</reference>
<reference key="1">
    <citation type="submission" date="2010-11" db="EMBL/GenBank/DDBJ databases">
        <title>The complete genome of Paludibacter propionicigenes DSM 17365.</title>
        <authorList>
            <consortium name="US DOE Joint Genome Institute (JGI-PGF)"/>
            <person name="Lucas S."/>
            <person name="Copeland A."/>
            <person name="Lapidus A."/>
            <person name="Bruce D."/>
            <person name="Goodwin L."/>
            <person name="Pitluck S."/>
            <person name="Kyrpides N."/>
            <person name="Mavromatis K."/>
            <person name="Ivanova N."/>
            <person name="Munk A.C."/>
            <person name="Brettin T."/>
            <person name="Detter J.C."/>
            <person name="Han C."/>
            <person name="Tapia R."/>
            <person name="Land M."/>
            <person name="Hauser L."/>
            <person name="Markowitz V."/>
            <person name="Cheng J.-F."/>
            <person name="Hugenholtz P."/>
            <person name="Woyke T."/>
            <person name="Wu D."/>
            <person name="Gronow S."/>
            <person name="Wellnitz S."/>
            <person name="Brambilla E."/>
            <person name="Klenk H.-P."/>
            <person name="Eisen J.A."/>
        </authorList>
    </citation>
    <scope>NUCLEOTIDE SEQUENCE</scope>
    <source>
        <strain>WB4</strain>
    </source>
</reference>
<dbReference type="OrthoDB" id="1118393at2"/>
<gene>
    <name evidence="3" type="ordered locus">Palpr_0568</name>
</gene>
<dbReference type="RefSeq" id="WP_013444096.1">
    <property type="nucleotide sequence ID" value="NC_014734.1"/>
</dbReference>
<dbReference type="Pfam" id="PF04397">
    <property type="entry name" value="LytTR"/>
    <property type="match status" value="1"/>
</dbReference>
<dbReference type="Gene3D" id="2.40.50.1020">
    <property type="entry name" value="LytTr DNA-binding domain"/>
    <property type="match status" value="1"/>
</dbReference>
<keyword evidence="1" id="KW-0812">Transmembrane</keyword>
<dbReference type="AlphaFoldDB" id="E4T1Y3"/>
<feature type="transmembrane region" description="Helical" evidence="1">
    <location>
        <begin position="129"/>
        <end position="154"/>
    </location>
</feature>
<feature type="domain" description="HTH LytTR-type" evidence="2">
    <location>
        <begin position="175"/>
        <end position="277"/>
    </location>
</feature>
<evidence type="ECO:0000313" key="4">
    <source>
        <dbReference type="Proteomes" id="UP000008718"/>
    </source>
</evidence>
<protein>
    <submittedName>
        <fullName evidence="3">LytTr DNA-binding region</fullName>
    </submittedName>
</protein>
<dbReference type="GO" id="GO:0003677">
    <property type="term" value="F:DNA binding"/>
    <property type="evidence" value="ECO:0007669"/>
    <property type="project" value="UniProtKB-KW"/>
</dbReference>
<feature type="transmembrane region" description="Helical" evidence="1">
    <location>
        <begin position="96"/>
        <end position="117"/>
    </location>
</feature>
<dbReference type="EMBL" id="CP002345">
    <property type="protein sequence ID" value="ADQ78727.1"/>
    <property type="molecule type" value="Genomic_DNA"/>
</dbReference>
<keyword evidence="1" id="KW-0472">Membrane</keyword>
<dbReference type="KEGG" id="ppn:Palpr_0568"/>
<dbReference type="eggNOG" id="COG3279">
    <property type="taxonomic scope" value="Bacteria"/>
</dbReference>
<evidence type="ECO:0000313" key="3">
    <source>
        <dbReference type="EMBL" id="ADQ78727.1"/>
    </source>
</evidence>
<dbReference type="SMART" id="SM00850">
    <property type="entry name" value="LytTR"/>
    <property type="match status" value="1"/>
</dbReference>
<accession>E4T1Y3</accession>
<feature type="transmembrane region" description="Helical" evidence="1">
    <location>
        <begin position="21"/>
        <end position="41"/>
    </location>
</feature>
<evidence type="ECO:0000256" key="1">
    <source>
        <dbReference type="SAM" id="Phobius"/>
    </source>
</evidence>
<organism evidence="3 4">
    <name type="scientific">Paludibacter propionicigenes (strain DSM 17365 / JCM 13257 / WB4)</name>
    <dbReference type="NCBI Taxonomy" id="694427"/>
    <lineage>
        <taxon>Bacteria</taxon>
        <taxon>Pseudomonadati</taxon>
        <taxon>Bacteroidota</taxon>
        <taxon>Bacteroidia</taxon>
        <taxon>Bacteroidales</taxon>
        <taxon>Paludibacteraceae</taxon>
        <taxon>Paludibacter</taxon>
    </lineage>
</organism>
<dbReference type="HOGENOM" id="CLU_989878_0_0_10"/>
<evidence type="ECO:0000259" key="2">
    <source>
        <dbReference type="SMART" id="SM00850"/>
    </source>
</evidence>